<dbReference type="AlphaFoldDB" id="A0A7R9F8J0"/>
<name>A0A7R9F8J0_9NEOP</name>
<evidence type="ECO:0000313" key="2">
    <source>
        <dbReference type="EMBL" id="CAD7448006.1"/>
    </source>
</evidence>
<evidence type="ECO:0000256" key="1">
    <source>
        <dbReference type="SAM" id="MobiDB-lite"/>
    </source>
</evidence>
<protein>
    <submittedName>
        <fullName evidence="2">Uncharacterized protein</fullName>
    </submittedName>
</protein>
<reference evidence="2" key="1">
    <citation type="submission" date="2020-11" db="EMBL/GenBank/DDBJ databases">
        <authorList>
            <person name="Tran Van P."/>
        </authorList>
    </citation>
    <scope>NUCLEOTIDE SEQUENCE</scope>
</reference>
<dbReference type="EMBL" id="OD569483">
    <property type="protein sequence ID" value="CAD7448006.1"/>
    <property type="molecule type" value="Genomic_DNA"/>
</dbReference>
<accession>A0A7R9F8J0</accession>
<sequence>MSSSNHTLHEARMLTSQTRETYQLFLKPVSWGHSSTLAWWPSGVISQLQTDTKLSTLNFQEYTVAIGNFNRRISKDHYITWIYTIYTQLPGVYSSYRRLQQPLLPPALPTRSLDSGAGWRVAGSTPVESSSSEVSRQARTAVFRHRGQ</sequence>
<organism evidence="2">
    <name type="scientific">Timema bartmani</name>
    <dbReference type="NCBI Taxonomy" id="61472"/>
    <lineage>
        <taxon>Eukaryota</taxon>
        <taxon>Metazoa</taxon>
        <taxon>Ecdysozoa</taxon>
        <taxon>Arthropoda</taxon>
        <taxon>Hexapoda</taxon>
        <taxon>Insecta</taxon>
        <taxon>Pterygota</taxon>
        <taxon>Neoptera</taxon>
        <taxon>Polyneoptera</taxon>
        <taxon>Phasmatodea</taxon>
        <taxon>Timematodea</taxon>
        <taxon>Timematoidea</taxon>
        <taxon>Timematidae</taxon>
        <taxon>Timema</taxon>
    </lineage>
</organism>
<gene>
    <name evidence="2" type="ORF">TBIB3V08_LOCUS10299</name>
</gene>
<feature type="region of interest" description="Disordered" evidence="1">
    <location>
        <begin position="119"/>
        <end position="148"/>
    </location>
</feature>
<proteinExistence type="predicted"/>